<accession>A0A3B5LHY4</accession>
<dbReference type="AlphaFoldDB" id="A0A3B5LHY4"/>
<evidence type="ECO:0000313" key="1">
    <source>
        <dbReference type="Ensembl" id="ENSXCOP00000010220.1"/>
    </source>
</evidence>
<dbReference type="Ensembl" id="ENSXCOT00000010343.1">
    <property type="protein sequence ID" value="ENSXCOP00000010220.1"/>
    <property type="gene ID" value="ENSXCOG00000007754.1"/>
</dbReference>
<proteinExistence type="predicted"/>
<protein>
    <submittedName>
        <fullName evidence="1">Uncharacterized protein</fullName>
    </submittedName>
</protein>
<keyword evidence="2" id="KW-1185">Reference proteome</keyword>
<reference evidence="1" key="2">
    <citation type="submission" date="2025-09" db="UniProtKB">
        <authorList>
            <consortium name="Ensembl"/>
        </authorList>
    </citation>
    <scope>IDENTIFICATION</scope>
</reference>
<name>A0A3B5LHY4_9TELE</name>
<dbReference type="Proteomes" id="UP000261380">
    <property type="component" value="Unplaced"/>
</dbReference>
<evidence type="ECO:0000313" key="2">
    <source>
        <dbReference type="Proteomes" id="UP000261380"/>
    </source>
</evidence>
<sequence length="142" mass="15792">QMEQRLHSAGRLLLPLKHFAGEVVETGEGDGAHRELLEENAAAGTMSSDWFSPTAMSSDWFSPTAVSSDWFSPTAVSSDWFFSTAMSSDWFFSSESIRSGIFSGGSDDTPHVLFLNESTKTLCGLWCECKQFLWCWSLLFIV</sequence>
<organism evidence="1 2">
    <name type="scientific">Xiphophorus couchianus</name>
    <name type="common">Monterrey platyfish</name>
    <dbReference type="NCBI Taxonomy" id="32473"/>
    <lineage>
        <taxon>Eukaryota</taxon>
        <taxon>Metazoa</taxon>
        <taxon>Chordata</taxon>
        <taxon>Craniata</taxon>
        <taxon>Vertebrata</taxon>
        <taxon>Euteleostomi</taxon>
        <taxon>Actinopterygii</taxon>
        <taxon>Neopterygii</taxon>
        <taxon>Teleostei</taxon>
        <taxon>Neoteleostei</taxon>
        <taxon>Acanthomorphata</taxon>
        <taxon>Ovalentaria</taxon>
        <taxon>Atherinomorphae</taxon>
        <taxon>Cyprinodontiformes</taxon>
        <taxon>Poeciliidae</taxon>
        <taxon>Poeciliinae</taxon>
        <taxon>Xiphophorus</taxon>
    </lineage>
</organism>
<reference evidence="1" key="1">
    <citation type="submission" date="2025-08" db="UniProtKB">
        <authorList>
            <consortium name="Ensembl"/>
        </authorList>
    </citation>
    <scope>IDENTIFICATION</scope>
</reference>